<gene>
    <name evidence="2" type="ORF">GOB80_03830</name>
</gene>
<comment type="caution">
    <text evidence="2">The sequence shown here is derived from an EMBL/GenBank/DDBJ whole genome shotgun (WGS) entry which is preliminary data.</text>
</comment>
<sequence>MCISQKGRCRGMAHYVNTNGVTYQITDHQGFLGVRDGYHVAITAPDGARIYDGVIHPAIFGACTNGNVLLDEQGGPCVVPAPAGGTYIVPPGVQATFGIGPATGHVPSGSAFYIGGNAVLGVALGVPAGLCVHVVGGCAMFAPAEPDATLNGVVLDIAYGGVFTCGTGAADVLCGATVRFGAGGGTLVVNADHRVFDLSGTAILDYNPEQTMIEVRHASQPVAAYHITASGSCRTIVLHGADNAEVGRFTVELAHDAVLAAGEYRVADTLHPLRVAEDRTQARTKACFIEGTHLNIGRSEVMLDTLQTGSLVDVWTQGGTTTQRLLWVERGHVQVRPALPEEEAGYPIRVLRHALGPNRPERDLLLTPHHSVLHDGQFVPVRTLVNGGSIFYDHSITAYNYTLVQTETHAVLVAEGVPTECYLAQDHRQNPVWGGDMLRIGHAAPHVWEKEVLPQLGGQQVLAEAFARLQERSPGVPGCRPRVDAPPLSMDPELFLVTDKGQRVRLLRRDGDKFFYMLPAGVEKVFLASRTCKPSGVIGPYVDDRRVLGVSIGGITLFSGGRHVAQTQHLKAEGAAWSGWHTVEAAGASRWTSGYAELPLKGMKEGQMGLLTIQVLAAGPYKVDQPERVEADKLRA</sequence>
<dbReference type="Pfam" id="PF13403">
    <property type="entry name" value="Hint_2"/>
    <property type="match status" value="1"/>
</dbReference>
<evidence type="ECO:0000313" key="2">
    <source>
        <dbReference type="EMBL" id="NHO38825.1"/>
    </source>
</evidence>
<dbReference type="InterPro" id="IPR028992">
    <property type="entry name" value="Hedgehog/Intein_dom"/>
</dbReference>
<dbReference type="InterPro" id="IPR036844">
    <property type="entry name" value="Hint_dom_sf"/>
</dbReference>
<organism evidence="2 3">
    <name type="scientific">Acetobacter ghanensis</name>
    <dbReference type="NCBI Taxonomy" id="431306"/>
    <lineage>
        <taxon>Bacteria</taxon>
        <taxon>Pseudomonadati</taxon>
        <taxon>Pseudomonadota</taxon>
        <taxon>Alphaproteobacteria</taxon>
        <taxon>Acetobacterales</taxon>
        <taxon>Acetobacteraceae</taxon>
        <taxon>Acetobacter</taxon>
    </lineage>
</organism>
<accession>A0ABX0KM13</accession>
<evidence type="ECO:0000259" key="1">
    <source>
        <dbReference type="Pfam" id="PF13403"/>
    </source>
</evidence>
<feature type="domain" description="Hedgehog/Intein (Hint)" evidence="1">
    <location>
        <begin position="287"/>
        <end position="424"/>
    </location>
</feature>
<keyword evidence="3" id="KW-1185">Reference proteome</keyword>
<name>A0ABX0KM13_9PROT</name>
<evidence type="ECO:0000313" key="3">
    <source>
        <dbReference type="Proteomes" id="UP000657200"/>
    </source>
</evidence>
<reference evidence="2 3" key="1">
    <citation type="journal article" date="2020" name="Int. J. Syst. Evol. Microbiol.">
        <title>Novel acetic acid bacteria from cider fermentations: Acetobacter conturbans sp. nov. and Acetobacter fallax sp. nov.</title>
        <authorList>
            <person name="Sombolestani A.S."/>
            <person name="Cleenwerck I."/>
            <person name="Cnockaert M."/>
            <person name="Borremans W."/>
            <person name="Wieme A.D."/>
            <person name="De Vuyst L."/>
            <person name="Vandamme P."/>
        </authorList>
    </citation>
    <scope>NUCLEOTIDE SEQUENCE [LARGE SCALE GENOMIC DNA]</scope>
    <source>
        <strain evidence="2 3">LMG 23848</strain>
    </source>
</reference>
<protein>
    <recommendedName>
        <fullName evidence="1">Hedgehog/Intein (Hint) domain-containing protein</fullName>
    </recommendedName>
</protein>
<dbReference type="Proteomes" id="UP000657200">
    <property type="component" value="Unassembled WGS sequence"/>
</dbReference>
<proteinExistence type="predicted"/>
<dbReference type="EMBL" id="WOTE01000002">
    <property type="protein sequence ID" value="NHO38825.1"/>
    <property type="molecule type" value="Genomic_DNA"/>
</dbReference>
<dbReference type="SUPFAM" id="SSF51294">
    <property type="entry name" value="Hedgehog/intein (Hint) domain"/>
    <property type="match status" value="1"/>
</dbReference>